<dbReference type="PANTHER" id="PTHR10071">
    <property type="entry name" value="TRANSCRIPTION FACTOR GATA FAMILY MEMBER"/>
    <property type="match status" value="1"/>
</dbReference>
<evidence type="ECO:0000256" key="2">
    <source>
        <dbReference type="ARBA" id="ARBA00022723"/>
    </source>
</evidence>
<comment type="caution">
    <text evidence="12">The sequence shown here is derived from an EMBL/GenBank/DDBJ whole genome shotgun (WGS) entry which is preliminary data.</text>
</comment>
<dbReference type="Pfam" id="PF00320">
    <property type="entry name" value="GATA"/>
    <property type="match status" value="1"/>
</dbReference>
<dbReference type="GO" id="GO:0000981">
    <property type="term" value="F:DNA-binding transcription factor activity, RNA polymerase II-specific"/>
    <property type="evidence" value="ECO:0007669"/>
    <property type="project" value="TreeGrafter"/>
</dbReference>
<organism evidence="12 13">
    <name type="scientific">Popillia japonica</name>
    <name type="common">Japanese beetle</name>
    <dbReference type="NCBI Taxonomy" id="7064"/>
    <lineage>
        <taxon>Eukaryota</taxon>
        <taxon>Metazoa</taxon>
        <taxon>Ecdysozoa</taxon>
        <taxon>Arthropoda</taxon>
        <taxon>Hexapoda</taxon>
        <taxon>Insecta</taxon>
        <taxon>Pterygota</taxon>
        <taxon>Neoptera</taxon>
        <taxon>Endopterygota</taxon>
        <taxon>Coleoptera</taxon>
        <taxon>Polyphaga</taxon>
        <taxon>Scarabaeiformia</taxon>
        <taxon>Scarabaeidae</taxon>
        <taxon>Rutelinae</taxon>
        <taxon>Popillia</taxon>
    </lineage>
</organism>
<name>A0AAW1I9M7_POPJA</name>
<dbReference type="GO" id="GO:0008270">
    <property type="term" value="F:zinc ion binding"/>
    <property type="evidence" value="ECO:0007669"/>
    <property type="project" value="UniProtKB-KW"/>
</dbReference>
<keyword evidence="8" id="KW-0539">Nucleus</keyword>
<keyword evidence="2" id="KW-0479">Metal-binding</keyword>
<evidence type="ECO:0000256" key="8">
    <source>
        <dbReference type="ARBA" id="ARBA00023242"/>
    </source>
</evidence>
<evidence type="ECO:0000256" key="9">
    <source>
        <dbReference type="PROSITE-ProRule" id="PRU00094"/>
    </source>
</evidence>
<keyword evidence="5" id="KW-0805">Transcription regulation</keyword>
<evidence type="ECO:0000313" key="12">
    <source>
        <dbReference type="EMBL" id="KAK9685735.1"/>
    </source>
</evidence>
<evidence type="ECO:0000259" key="11">
    <source>
        <dbReference type="PROSITE" id="PS50114"/>
    </source>
</evidence>
<evidence type="ECO:0000256" key="7">
    <source>
        <dbReference type="ARBA" id="ARBA00023163"/>
    </source>
</evidence>
<dbReference type="PROSITE" id="PS00344">
    <property type="entry name" value="GATA_ZN_FINGER_1"/>
    <property type="match status" value="1"/>
</dbReference>
<dbReference type="EMBL" id="JASPKY010000754">
    <property type="protein sequence ID" value="KAK9685735.1"/>
    <property type="molecule type" value="Genomic_DNA"/>
</dbReference>
<evidence type="ECO:0000256" key="4">
    <source>
        <dbReference type="ARBA" id="ARBA00022833"/>
    </source>
</evidence>
<evidence type="ECO:0000256" key="10">
    <source>
        <dbReference type="SAM" id="MobiDB-lite"/>
    </source>
</evidence>
<keyword evidence="3 9" id="KW-0863">Zinc-finger</keyword>
<feature type="region of interest" description="Disordered" evidence="10">
    <location>
        <begin position="357"/>
        <end position="380"/>
    </location>
</feature>
<dbReference type="FunFam" id="3.30.50.10:FF:000032">
    <property type="entry name" value="Transcription factor GATA-3"/>
    <property type="match status" value="1"/>
</dbReference>
<keyword evidence="6" id="KW-0238">DNA-binding</keyword>
<keyword evidence="4" id="KW-0862">Zinc</keyword>
<accession>A0AAW1I9M7</accession>
<gene>
    <name evidence="12" type="ORF">QE152_g37711</name>
</gene>
<dbReference type="GO" id="GO:0000978">
    <property type="term" value="F:RNA polymerase II cis-regulatory region sequence-specific DNA binding"/>
    <property type="evidence" value="ECO:0007669"/>
    <property type="project" value="TreeGrafter"/>
</dbReference>
<evidence type="ECO:0000256" key="3">
    <source>
        <dbReference type="ARBA" id="ARBA00022771"/>
    </source>
</evidence>
<feature type="region of interest" description="Disordered" evidence="10">
    <location>
        <begin position="451"/>
        <end position="473"/>
    </location>
</feature>
<dbReference type="InterPro" id="IPR013088">
    <property type="entry name" value="Znf_NHR/GATA"/>
</dbReference>
<dbReference type="CDD" id="cd00202">
    <property type="entry name" value="ZnF_GATA"/>
    <property type="match status" value="1"/>
</dbReference>
<dbReference type="InterPro" id="IPR039355">
    <property type="entry name" value="Transcription_factor_GATA"/>
</dbReference>
<keyword evidence="7" id="KW-0804">Transcription</keyword>
<evidence type="ECO:0000256" key="5">
    <source>
        <dbReference type="ARBA" id="ARBA00023015"/>
    </source>
</evidence>
<dbReference type="SMART" id="SM00401">
    <property type="entry name" value="ZnF_GATA"/>
    <property type="match status" value="1"/>
</dbReference>
<dbReference type="GO" id="GO:0005634">
    <property type="term" value="C:nucleus"/>
    <property type="evidence" value="ECO:0007669"/>
    <property type="project" value="UniProtKB-SubCell"/>
</dbReference>
<dbReference type="PANTHER" id="PTHR10071:SF281">
    <property type="entry name" value="BOX A-BINDING FACTOR-RELATED"/>
    <property type="match status" value="1"/>
</dbReference>
<reference evidence="12 13" key="1">
    <citation type="journal article" date="2024" name="BMC Genomics">
        <title>De novo assembly and annotation of Popillia japonica's genome with initial clues to its potential as an invasive pest.</title>
        <authorList>
            <person name="Cucini C."/>
            <person name="Boschi S."/>
            <person name="Funari R."/>
            <person name="Cardaioli E."/>
            <person name="Iannotti N."/>
            <person name="Marturano G."/>
            <person name="Paoli F."/>
            <person name="Bruttini M."/>
            <person name="Carapelli A."/>
            <person name="Frati F."/>
            <person name="Nardi F."/>
        </authorList>
    </citation>
    <scope>NUCLEOTIDE SEQUENCE [LARGE SCALE GENOMIC DNA]</scope>
    <source>
        <strain evidence="12">DMR45628</strain>
    </source>
</reference>
<evidence type="ECO:0000256" key="1">
    <source>
        <dbReference type="ARBA" id="ARBA00004123"/>
    </source>
</evidence>
<dbReference type="GO" id="GO:0045944">
    <property type="term" value="P:positive regulation of transcription by RNA polymerase II"/>
    <property type="evidence" value="ECO:0007669"/>
    <property type="project" value="TreeGrafter"/>
</dbReference>
<dbReference type="PRINTS" id="PR00619">
    <property type="entry name" value="GATAZNFINGER"/>
</dbReference>
<dbReference type="Gene3D" id="3.30.50.10">
    <property type="entry name" value="Erythroid Transcription Factor GATA-1, subunit A"/>
    <property type="match status" value="1"/>
</dbReference>
<sequence>MESLKMEPQENNNNGHNDGSPLGQDIKQEEAANAEDSQENQNPPGVSVIRSRQVITTAGIIVEEPKIEVGSEEIVKSSASIHGSPENSLTATSQEEQQYEEQIQRDDDQTYEQYAEEVAGQPYQNSDGQVIFASVDINQVPHIQISAPQFENQDDIKSAEYTNLESVPSSQFNHQVPADATQYLQQTQYQQQFSTYNKNSRSIGESPPNEVLYNDPTLSSTRMYQTVPGSYELSNSQSPNNQVQIEPYYTITTNSGQWNQANANYQYLQATSTVNVPADSTLSFPYPGTSWQEDGYEATAPMPEPGNRRCGVQCANCNTNTTTLWRRNNQGEPVCNACGLYYKLHNMNRPLSMKKEGIQTRKRKPKGKPYSTITNGHVNMPQRNNTMFMSHAQDLSNEYQLPNHPYIVTQPQIRLPSASMINRQAMNNVPPIEAVIARTVDEQASVITSTSAATRQGFVQPPEKNPGHDQADC</sequence>
<keyword evidence="13" id="KW-1185">Reference proteome</keyword>
<feature type="domain" description="GATA-type" evidence="11">
    <location>
        <begin position="308"/>
        <end position="361"/>
    </location>
</feature>
<dbReference type="Proteomes" id="UP001458880">
    <property type="component" value="Unassembled WGS sequence"/>
</dbReference>
<dbReference type="GO" id="GO:0000122">
    <property type="term" value="P:negative regulation of transcription by RNA polymerase II"/>
    <property type="evidence" value="ECO:0007669"/>
    <property type="project" value="TreeGrafter"/>
</dbReference>
<protein>
    <submittedName>
        <fullName evidence="12">GATA zinc finger</fullName>
    </submittedName>
</protein>
<evidence type="ECO:0000313" key="13">
    <source>
        <dbReference type="Proteomes" id="UP001458880"/>
    </source>
</evidence>
<proteinExistence type="predicted"/>
<feature type="compositionally biased region" description="Polar residues" evidence="10">
    <location>
        <begin position="371"/>
        <end position="380"/>
    </location>
</feature>
<feature type="region of interest" description="Disordered" evidence="10">
    <location>
        <begin position="1"/>
        <end position="50"/>
    </location>
</feature>
<dbReference type="SUPFAM" id="SSF57716">
    <property type="entry name" value="Glucocorticoid receptor-like (DNA-binding domain)"/>
    <property type="match status" value="1"/>
</dbReference>
<comment type="subcellular location">
    <subcellularLocation>
        <location evidence="1">Nucleus</location>
    </subcellularLocation>
</comment>
<evidence type="ECO:0000256" key="6">
    <source>
        <dbReference type="ARBA" id="ARBA00023125"/>
    </source>
</evidence>
<dbReference type="PROSITE" id="PS50114">
    <property type="entry name" value="GATA_ZN_FINGER_2"/>
    <property type="match status" value="1"/>
</dbReference>
<dbReference type="GO" id="GO:0045165">
    <property type="term" value="P:cell fate commitment"/>
    <property type="evidence" value="ECO:0007669"/>
    <property type="project" value="TreeGrafter"/>
</dbReference>
<dbReference type="AlphaFoldDB" id="A0AAW1I9M7"/>
<dbReference type="InterPro" id="IPR000679">
    <property type="entry name" value="Znf_GATA"/>
</dbReference>